<dbReference type="GeneID" id="73969142"/>
<keyword evidence="1" id="KW-0472">Membrane</keyword>
<protein>
    <recommendedName>
        <fullName evidence="4">Zinc ribbon domain-containing protein</fullName>
    </recommendedName>
</protein>
<evidence type="ECO:0000313" key="3">
    <source>
        <dbReference type="Proteomes" id="UP000011568"/>
    </source>
</evidence>
<reference evidence="2 3" key="1">
    <citation type="journal article" date="2014" name="PLoS Genet.">
        <title>Phylogenetically driven sequencing of extremely halophilic archaea reveals strategies for static and dynamic osmo-response.</title>
        <authorList>
            <person name="Becker E.A."/>
            <person name="Seitzer P.M."/>
            <person name="Tritt A."/>
            <person name="Larsen D."/>
            <person name="Krusor M."/>
            <person name="Yao A.I."/>
            <person name="Wu D."/>
            <person name="Madern D."/>
            <person name="Eisen J.A."/>
            <person name="Darling A.E."/>
            <person name="Facciotti M.T."/>
        </authorList>
    </citation>
    <scope>NUCLEOTIDE SEQUENCE [LARGE SCALE GENOMIC DNA]</scope>
    <source>
        <strain evidence="2 3">DSM 1307</strain>
    </source>
</reference>
<evidence type="ECO:0008006" key="4">
    <source>
        <dbReference type="Google" id="ProtNLM"/>
    </source>
</evidence>
<dbReference type="Proteomes" id="UP000011568">
    <property type="component" value="Unassembled WGS sequence"/>
</dbReference>
<dbReference type="RefSeq" id="WP_004053880.1">
    <property type="nucleotide sequence ID" value="NZ_AOMC01000109.1"/>
</dbReference>
<accession>M0MG22</accession>
<dbReference type="eggNOG" id="ENOG502N5HK">
    <property type="taxonomic scope" value="Archaea"/>
</dbReference>
<keyword evidence="3" id="KW-1185">Reference proteome</keyword>
<organism evidence="2 3">
    <name type="scientific">Halococcus morrhuae DSM 1307</name>
    <dbReference type="NCBI Taxonomy" id="931277"/>
    <lineage>
        <taxon>Archaea</taxon>
        <taxon>Methanobacteriati</taxon>
        <taxon>Methanobacteriota</taxon>
        <taxon>Stenosarchaea group</taxon>
        <taxon>Halobacteria</taxon>
        <taxon>Halobacteriales</taxon>
        <taxon>Halococcaceae</taxon>
        <taxon>Halococcus</taxon>
    </lineage>
</organism>
<sequence>MTLTRRIKQAAGLGDGEVGVESDREHDVRECTVCGERFDTGKTTCPACGSRLSRTKTVVPHALFNLFVVLAATGLHAIRNVLTGNIPPE</sequence>
<dbReference type="STRING" id="931277.C448_08544"/>
<dbReference type="AlphaFoldDB" id="M0MG22"/>
<gene>
    <name evidence="2" type="ORF">C448_08544</name>
</gene>
<keyword evidence="1" id="KW-0812">Transmembrane</keyword>
<feature type="transmembrane region" description="Helical" evidence="1">
    <location>
        <begin position="58"/>
        <end position="78"/>
    </location>
</feature>
<name>M0MG22_HALMO</name>
<dbReference type="OrthoDB" id="267161at2157"/>
<dbReference type="EMBL" id="AOMC01000109">
    <property type="protein sequence ID" value="EMA44308.1"/>
    <property type="molecule type" value="Genomic_DNA"/>
</dbReference>
<evidence type="ECO:0000256" key="1">
    <source>
        <dbReference type="SAM" id="Phobius"/>
    </source>
</evidence>
<comment type="caution">
    <text evidence="2">The sequence shown here is derived from an EMBL/GenBank/DDBJ whole genome shotgun (WGS) entry which is preliminary data.</text>
</comment>
<evidence type="ECO:0000313" key="2">
    <source>
        <dbReference type="EMBL" id="EMA44308.1"/>
    </source>
</evidence>
<keyword evidence="1" id="KW-1133">Transmembrane helix</keyword>
<proteinExistence type="predicted"/>
<dbReference type="PATRIC" id="fig|931277.6.peg.1672"/>